<evidence type="ECO:0000313" key="3">
    <source>
        <dbReference type="EMBL" id="OCF46729.1"/>
    </source>
</evidence>
<dbReference type="PANTHER" id="PTHR43355:SF2">
    <property type="entry name" value="FLAVIN REDUCTASE (NADPH)"/>
    <property type="match status" value="1"/>
</dbReference>
<reference evidence="3" key="3">
    <citation type="submission" date="2016-07" db="EMBL/GenBank/DDBJ databases">
        <title>Evolution of pathogenesis and genome organization in the Tremellales.</title>
        <authorList>
            <person name="Cuomo C."/>
            <person name="Litvintseva A."/>
            <person name="Heitman J."/>
            <person name="Chen Y."/>
            <person name="Sun S."/>
            <person name="Springer D."/>
            <person name="Dromer F."/>
            <person name="Young S."/>
            <person name="Zeng Q."/>
            <person name="Chapman S."/>
            <person name="Gujja S."/>
            <person name="Saif S."/>
            <person name="Birren B."/>
        </authorList>
    </citation>
    <scope>NUCLEOTIDE SEQUENCE</scope>
    <source>
        <strain evidence="3">CBS 10737</strain>
    </source>
</reference>
<dbReference type="STRING" id="1296096.A0A1B9HTZ4"/>
<feature type="domain" description="NAD(P)-binding" evidence="2">
    <location>
        <begin position="11"/>
        <end position="176"/>
    </location>
</feature>
<dbReference type="EMBL" id="KI894015">
    <property type="protein sequence ID" value="OCF46729.1"/>
    <property type="molecule type" value="Genomic_DNA"/>
</dbReference>
<dbReference type="GO" id="GO:0004074">
    <property type="term" value="F:biliverdin reductase [NAD(P)H] activity"/>
    <property type="evidence" value="ECO:0007669"/>
    <property type="project" value="TreeGrafter"/>
</dbReference>
<dbReference type="Pfam" id="PF13460">
    <property type="entry name" value="NAD_binding_10"/>
    <property type="match status" value="1"/>
</dbReference>
<comment type="similarity">
    <text evidence="1">Belongs to the avfA family.</text>
</comment>
<dbReference type="AlphaFoldDB" id="A0A1B9HTZ4"/>
<protein>
    <recommendedName>
        <fullName evidence="2">NAD(P)-binding domain-containing protein</fullName>
    </recommendedName>
</protein>
<dbReference type="GeneID" id="30175485"/>
<dbReference type="SUPFAM" id="SSF51735">
    <property type="entry name" value="NAD(P)-binding Rossmann-fold domains"/>
    <property type="match status" value="1"/>
</dbReference>
<accession>A0A1B9HTZ4</accession>
<evidence type="ECO:0000313" key="5">
    <source>
        <dbReference type="Proteomes" id="UP000094020"/>
    </source>
</evidence>
<evidence type="ECO:0000259" key="2">
    <source>
        <dbReference type="Pfam" id="PF13460"/>
    </source>
</evidence>
<dbReference type="InterPro" id="IPR051606">
    <property type="entry name" value="Polyketide_Oxido-like"/>
</dbReference>
<evidence type="ECO:0000313" key="4">
    <source>
        <dbReference type="EMBL" id="WWC72352.1"/>
    </source>
</evidence>
<keyword evidence="5" id="KW-1185">Reference proteome</keyword>
<dbReference type="KEGG" id="kpin:30175485"/>
<dbReference type="RefSeq" id="XP_019007948.1">
    <property type="nucleotide sequence ID" value="XM_019158810.1"/>
</dbReference>
<reference evidence="4" key="4">
    <citation type="submission" date="2024-02" db="EMBL/GenBank/DDBJ databases">
        <title>Comparative genomics of Cryptococcus and Kwoniella reveals pathogenesis evolution and contrasting modes of karyotype evolution via chromosome fusion or intercentromeric recombination.</title>
        <authorList>
            <person name="Coelho M.A."/>
            <person name="David-Palma M."/>
            <person name="Shea T."/>
            <person name="Bowers K."/>
            <person name="McGinley-Smith S."/>
            <person name="Mohammad A.W."/>
            <person name="Gnirke A."/>
            <person name="Yurkov A.M."/>
            <person name="Nowrousian M."/>
            <person name="Sun S."/>
            <person name="Cuomo C.A."/>
            <person name="Heitman J."/>
        </authorList>
    </citation>
    <scope>NUCLEOTIDE SEQUENCE</scope>
    <source>
        <strain evidence="4">CBS 10737</strain>
    </source>
</reference>
<dbReference type="GO" id="GO:0042602">
    <property type="term" value="F:riboflavin reductase (NADPH) activity"/>
    <property type="evidence" value="ECO:0007669"/>
    <property type="project" value="TreeGrafter"/>
</dbReference>
<reference evidence="3" key="1">
    <citation type="submission" date="2013-07" db="EMBL/GenBank/DDBJ databases">
        <title>The Genome Sequence of Cryptococcus pinus CBS10737.</title>
        <authorList>
            <consortium name="The Broad Institute Genome Sequencing Platform"/>
            <person name="Cuomo C."/>
            <person name="Litvintseva A."/>
            <person name="Chen Y."/>
            <person name="Heitman J."/>
            <person name="Sun S."/>
            <person name="Springer D."/>
            <person name="Dromer F."/>
            <person name="Young S.K."/>
            <person name="Zeng Q."/>
            <person name="Gargeya S."/>
            <person name="Fitzgerald M."/>
            <person name="Abouelleil A."/>
            <person name="Alvarado L."/>
            <person name="Berlin A.M."/>
            <person name="Chapman S.B."/>
            <person name="Dewar J."/>
            <person name="Goldberg J."/>
            <person name="Griggs A."/>
            <person name="Gujja S."/>
            <person name="Hansen M."/>
            <person name="Howarth C."/>
            <person name="Imamovic A."/>
            <person name="Larimer J."/>
            <person name="McCowan C."/>
            <person name="Murphy C."/>
            <person name="Pearson M."/>
            <person name="Priest M."/>
            <person name="Roberts A."/>
            <person name="Saif S."/>
            <person name="Shea T."/>
            <person name="Sykes S."/>
            <person name="Wortman J."/>
            <person name="Nusbaum C."/>
            <person name="Birren B."/>
        </authorList>
    </citation>
    <scope>NUCLEOTIDE SEQUENCE [LARGE SCALE GENOMIC DNA]</scope>
    <source>
        <strain evidence="3">CBS 10737</strain>
    </source>
</reference>
<proteinExistence type="inferred from homology"/>
<dbReference type="Proteomes" id="UP000094020">
    <property type="component" value="Chromosome 9"/>
</dbReference>
<name>A0A1B9HTZ4_9TREE</name>
<dbReference type="InterPro" id="IPR036291">
    <property type="entry name" value="NAD(P)-bd_dom_sf"/>
</dbReference>
<organism evidence="3">
    <name type="scientific">Kwoniella pini CBS 10737</name>
    <dbReference type="NCBI Taxonomy" id="1296096"/>
    <lineage>
        <taxon>Eukaryota</taxon>
        <taxon>Fungi</taxon>
        <taxon>Dikarya</taxon>
        <taxon>Basidiomycota</taxon>
        <taxon>Agaricomycotina</taxon>
        <taxon>Tremellomycetes</taxon>
        <taxon>Tremellales</taxon>
        <taxon>Cryptococcaceae</taxon>
        <taxon>Kwoniella</taxon>
    </lineage>
</organism>
<dbReference type="EMBL" id="CP144527">
    <property type="protein sequence ID" value="WWC72352.1"/>
    <property type="molecule type" value="Genomic_DNA"/>
</dbReference>
<dbReference type="PANTHER" id="PTHR43355">
    <property type="entry name" value="FLAVIN REDUCTASE (NADPH)"/>
    <property type="match status" value="1"/>
</dbReference>
<evidence type="ECO:0000256" key="1">
    <source>
        <dbReference type="ARBA" id="ARBA00038376"/>
    </source>
</evidence>
<dbReference type="Gene3D" id="3.40.50.720">
    <property type="entry name" value="NAD(P)-binding Rossmann-like Domain"/>
    <property type="match status" value="1"/>
</dbReference>
<dbReference type="OrthoDB" id="419598at2759"/>
<reference evidence="4" key="2">
    <citation type="submission" date="2013-07" db="EMBL/GenBank/DDBJ databases">
        <authorList>
            <consortium name="The Broad Institute Genome Sequencing Platform"/>
            <person name="Cuomo C."/>
            <person name="Litvintseva A."/>
            <person name="Chen Y."/>
            <person name="Heitman J."/>
            <person name="Sun S."/>
            <person name="Springer D."/>
            <person name="Dromer F."/>
            <person name="Young S.K."/>
            <person name="Zeng Q."/>
            <person name="Gargeya S."/>
            <person name="Fitzgerald M."/>
            <person name="Abouelleil A."/>
            <person name="Alvarado L."/>
            <person name="Berlin A.M."/>
            <person name="Chapman S.B."/>
            <person name="Dewar J."/>
            <person name="Goldberg J."/>
            <person name="Griggs A."/>
            <person name="Gujja S."/>
            <person name="Hansen M."/>
            <person name="Howarth C."/>
            <person name="Imamovic A."/>
            <person name="Larimer J."/>
            <person name="McCowan C."/>
            <person name="Murphy C."/>
            <person name="Pearson M."/>
            <person name="Priest M."/>
            <person name="Roberts A."/>
            <person name="Saif S."/>
            <person name="Shea T."/>
            <person name="Sykes S."/>
            <person name="Wortman J."/>
            <person name="Nusbaum C."/>
            <person name="Birren B."/>
        </authorList>
    </citation>
    <scope>NUCLEOTIDE SEQUENCE</scope>
    <source>
        <strain evidence="4">CBS 10737</strain>
    </source>
</reference>
<dbReference type="InterPro" id="IPR016040">
    <property type="entry name" value="NAD(P)-bd_dom"/>
</dbReference>
<gene>
    <name evidence="3" type="ORF">I206_07116</name>
    <name evidence="4" type="ORF">I206_106314</name>
</gene>
<sequence length="218" mass="24419">MSASSLFLVLGATGGTGKHLVKRALQDGHRVRVLVRSPQKLGDQAADLDVRQGSIEDVDEIDTDKLVEGVDYVVCMLGDKEAQRDKKINYLFMQKFVPSMRKHGIKRFLYQAGGLSKPYQGSLSWTLWLIRNTIASGFNGQHLDNEAVMEYLETQAKDLDWIAHRAGIISDGESKGTLERSISKFSMAPHRDCADYSYRLMLDPSKDAIHTSDFSCYV</sequence>